<dbReference type="HOGENOM" id="CLU_1998628_0_0_2"/>
<dbReference type="KEGG" id="asc:ASAC_0304"/>
<dbReference type="Proteomes" id="UP000000346">
    <property type="component" value="Chromosome"/>
</dbReference>
<dbReference type="eggNOG" id="arCOG13711">
    <property type="taxonomic scope" value="Archaea"/>
</dbReference>
<sequence length="124" mass="13626">MSYEVLGGIIDVLISHINSLERSEKRIKDTESPSAIASIMLYKSWKASLLKITAKAKETYEEAKRGNKLAASIDSCALADMVNNVLISSNPEDPVFMELRPVLTYLKDIALASCSPDLQPTIQP</sequence>
<protein>
    <submittedName>
        <fullName evidence="1">Uncharacterized protein</fullName>
    </submittedName>
</protein>
<gene>
    <name evidence="1" type="ordered locus">ASAC_0304</name>
</gene>
<evidence type="ECO:0000313" key="1">
    <source>
        <dbReference type="EMBL" id="ADL18711.1"/>
    </source>
</evidence>
<evidence type="ECO:0000313" key="2">
    <source>
        <dbReference type="Proteomes" id="UP000000346"/>
    </source>
</evidence>
<dbReference type="EMBL" id="CP001742">
    <property type="protein sequence ID" value="ADL18711.1"/>
    <property type="molecule type" value="Genomic_DNA"/>
</dbReference>
<dbReference type="OrthoDB" id="373354at2157"/>
<dbReference type="AlphaFoldDB" id="D9Q073"/>
<name>D9Q073_ACIS3</name>
<organism evidence="1 2">
    <name type="scientific">Acidilobus saccharovorans (strain DSM 16705 / JCM 18335 / VKM B-2471 / 345-15)</name>
    <dbReference type="NCBI Taxonomy" id="666510"/>
    <lineage>
        <taxon>Archaea</taxon>
        <taxon>Thermoproteota</taxon>
        <taxon>Thermoprotei</taxon>
        <taxon>Acidilobales</taxon>
        <taxon>Acidilobaceae</taxon>
        <taxon>Acidilobus</taxon>
    </lineage>
</organism>
<proteinExistence type="predicted"/>
<dbReference type="RefSeq" id="WP_013266223.1">
    <property type="nucleotide sequence ID" value="NC_014374.1"/>
</dbReference>
<keyword evidence="2" id="KW-1185">Reference proteome</keyword>
<dbReference type="GeneID" id="9498527"/>
<reference evidence="1 2" key="1">
    <citation type="journal article" date="2010" name="Appl. Environ. Microbiol.">
        <title>The genome sequence of the crenarchaeon Acidilobus saccharovorans supports a new order, Acidilobales, and suggests an important ecological role in terrestrial acidic hot springs.</title>
        <authorList>
            <person name="Mardanov A.V."/>
            <person name="Svetlitchnyi V.A."/>
            <person name="Beletsky A.V."/>
            <person name="Prokofeva M.I."/>
            <person name="Bonch-Osmolovskaya E.A."/>
            <person name="Ravin N.V."/>
            <person name="Skryabin K.G."/>
        </authorList>
    </citation>
    <scope>NUCLEOTIDE SEQUENCE [LARGE SCALE GENOMIC DNA]</scope>
    <source>
        <strain evidence="2">DSM 16705 / JCM 18335 / VKM B-2471 / 345-15</strain>
    </source>
</reference>
<dbReference type="InParanoid" id="D9Q073"/>
<accession>D9Q073</accession>